<protein>
    <submittedName>
        <fullName evidence="1">Uncharacterized protein</fullName>
    </submittedName>
</protein>
<name>A0ABY5PMN5_9ACTN</name>
<reference evidence="2" key="1">
    <citation type="submission" date="2021-11" db="EMBL/GenBank/DDBJ databases">
        <title>Cultivation dependent microbiological survey of springs from the worlds oldest radium mine currently devoted to the extraction of radon-saturated water.</title>
        <authorList>
            <person name="Kapinusova G."/>
            <person name="Smrhova T."/>
            <person name="Strejcek M."/>
            <person name="Suman J."/>
            <person name="Jani K."/>
            <person name="Pajer P."/>
            <person name="Uhlik O."/>
        </authorList>
    </citation>
    <scope>NUCLEOTIDE SEQUENCE [LARGE SCALE GENOMIC DNA]</scope>
    <source>
        <strain evidence="2">J379</strain>
    </source>
</reference>
<dbReference type="EMBL" id="CP088295">
    <property type="protein sequence ID" value="UUY05971.1"/>
    <property type="molecule type" value="Genomic_DNA"/>
</dbReference>
<dbReference type="RefSeq" id="WP_353866409.1">
    <property type="nucleotide sequence ID" value="NZ_CP088295.1"/>
</dbReference>
<evidence type="ECO:0000313" key="2">
    <source>
        <dbReference type="Proteomes" id="UP001058860"/>
    </source>
</evidence>
<dbReference type="InterPro" id="IPR012061">
    <property type="entry name" value="Glu_synth_lsu_3"/>
</dbReference>
<sequence>MATVTEGLIDCAELSTREVNTLLRGLADGDQVRLTNLDARHNIAVGLHCQAQITIDGDAGYYVAGLCDGPDVVVTGHAGNGAAENLQSGSLTVAGDVGAGLAATMRGGRVVVAGSTGARCGVLMKGGDVLVGGSVGAFSAFMMQRGRLVICGDAGEHLGDSLYEGKIFVGGEIASLGADAQATPATAEEEAELRAHCEAHGVTPPSSFTAVTSMRTLYSFDAGAWKSS</sequence>
<proteinExistence type="predicted"/>
<keyword evidence="2" id="KW-1185">Reference proteome</keyword>
<dbReference type="Proteomes" id="UP001058860">
    <property type="component" value="Chromosome"/>
</dbReference>
<dbReference type="SUPFAM" id="SSF69336">
    <property type="entry name" value="Alpha subunit of glutamate synthase, C-terminal domain"/>
    <property type="match status" value="1"/>
</dbReference>
<dbReference type="CDD" id="cd00504">
    <property type="entry name" value="GXGXG"/>
    <property type="match status" value="1"/>
</dbReference>
<accession>A0ABY5PMN5</accession>
<gene>
    <name evidence="1" type="ORF">LRS13_10780</name>
</gene>
<evidence type="ECO:0000313" key="1">
    <source>
        <dbReference type="EMBL" id="UUY05971.1"/>
    </source>
</evidence>
<organism evidence="1 2">
    <name type="scientific">Svornostia abyssi</name>
    <dbReference type="NCBI Taxonomy" id="2898438"/>
    <lineage>
        <taxon>Bacteria</taxon>
        <taxon>Bacillati</taxon>
        <taxon>Actinomycetota</taxon>
        <taxon>Thermoleophilia</taxon>
        <taxon>Solirubrobacterales</taxon>
        <taxon>Baekduiaceae</taxon>
        <taxon>Svornostia</taxon>
    </lineage>
</organism>
<dbReference type="Gene3D" id="2.160.20.60">
    <property type="entry name" value="Glutamate synthase, alpha subunit, C-terminal domain"/>
    <property type="match status" value="1"/>
</dbReference>
<dbReference type="PIRSF" id="PIRSF006519">
    <property type="entry name" value="GOGAT_dom3"/>
    <property type="match status" value="1"/>
</dbReference>
<dbReference type="InterPro" id="IPR036485">
    <property type="entry name" value="Glu_synth_asu_C_sf"/>
</dbReference>
<dbReference type="PANTHER" id="PTHR39673">
    <property type="entry name" value="TUNGSTEN FORMYLMETHANOFURAN DEHYDROGENASE, SUBUNIT C (FWDC)"/>
    <property type="match status" value="1"/>
</dbReference>
<dbReference type="PANTHER" id="PTHR39673:SF5">
    <property type="entry name" value="TUNGSTEN-CONTAINING FORMYLMETHANOFURAN DEHYDROGENASE 2 SUBUNIT C"/>
    <property type="match status" value="1"/>
</dbReference>